<dbReference type="Gene3D" id="3.90.320.10">
    <property type="match status" value="1"/>
</dbReference>
<sequence>MMKSPKWPQNKYYGKTKEEILAMWDANRDSAAKAGTIMHYQIECFMNLGQFIPEIKDPTMGQLMEYFQSNPQCLNIEPCIEWDYFVKFVNDHANFVPYRTEWTVFHEDVKLSGSIDMVFYDPEDKNKLLIYDWKRSKEIVKISNWNKCSHKQEISHLPDTNYWHYCLQLNTYKKIIEEKYNKKITNMYLVCIHPDNKRNNYEKIKVAELQDELVDLFKTL</sequence>
<evidence type="ECO:0000313" key="1">
    <source>
        <dbReference type="EMBL" id="QHT28031.1"/>
    </source>
</evidence>
<dbReference type="InterPro" id="IPR011604">
    <property type="entry name" value="PDDEXK-like_dom_sf"/>
</dbReference>
<organism evidence="1">
    <name type="scientific">viral metagenome</name>
    <dbReference type="NCBI Taxonomy" id="1070528"/>
    <lineage>
        <taxon>unclassified sequences</taxon>
        <taxon>metagenomes</taxon>
        <taxon>organismal metagenomes</taxon>
    </lineage>
</organism>
<name>A0A6C0EHE6_9ZZZZ</name>
<protein>
    <submittedName>
        <fullName evidence="1">Uncharacterized protein</fullName>
    </submittedName>
</protein>
<reference evidence="1" key="1">
    <citation type="journal article" date="2020" name="Nature">
        <title>Giant virus diversity and host interactions through global metagenomics.</title>
        <authorList>
            <person name="Schulz F."/>
            <person name="Roux S."/>
            <person name="Paez-Espino D."/>
            <person name="Jungbluth S."/>
            <person name="Walsh D.A."/>
            <person name="Denef V.J."/>
            <person name="McMahon K.D."/>
            <person name="Konstantinidis K.T."/>
            <person name="Eloe-Fadrosh E.A."/>
            <person name="Kyrpides N.C."/>
            <person name="Woyke T."/>
        </authorList>
    </citation>
    <scope>NUCLEOTIDE SEQUENCE</scope>
    <source>
        <strain evidence="1">GVMAG-M-3300001348-25</strain>
    </source>
</reference>
<proteinExistence type="predicted"/>
<dbReference type="EMBL" id="MN738851">
    <property type="protein sequence ID" value="QHT28031.1"/>
    <property type="molecule type" value="Genomic_DNA"/>
</dbReference>
<dbReference type="AlphaFoldDB" id="A0A6C0EHE6"/>
<accession>A0A6C0EHE6</accession>